<dbReference type="RefSeq" id="WP_181043719.1">
    <property type="nucleotide sequence ID" value="NZ_CP154825.1"/>
</dbReference>
<evidence type="ECO:0000313" key="2">
    <source>
        <dbReference type="EMBL" id="PPK64969.1"/>
    </source>
</evidence>
<proteinExistence type="predicted"/>
<sequence length="142" mass="15407">MTSDALHRALGEYLGAVAEELGVGAESTTVDLDTPLSAYIALDTELPDHPGRDTALLWDERHGWSVAVETHSGEDLVTVAHLAANAVAPAPRRIARFLAAVARGDRRRPQTAPVAIRDVDDSESLLDQLRRHPMRRSDQKAA</sequence>
<comment type="caution">
    <text evidence="2">The sequence shown here is derived from an EMBL/GenBank/DDBJ whole genome shotgun (WGS) entry which is preliminary data.</text>
</comment>
<organism evidence="2 3">
    <name type="scientific">Actinokineospora auranticolor</name>
    <dbReference type="NCBI Taxonomy" id="155976"/>
    <lineage>
        <taxon>Bacteria</taxon>
        <taxon>Bacillati</taxon>
        <taxon>Actinomycetota</taxon>
        <taxon>Actinomycetes</taxon>
        <taxon>Pseudonocardiales</taxon>
        <taxon>Pseudonocardiaceae</taxon>
        <taxon>Actinokineospora</taxon>
    </lineage>
</organism>
<accession>A0A2S6GIC2</accession>
<feature type="domain" description="DUF6292" evidence="1">
    <location>
        <begin position="13"/>
        <end position="99"/>
    </location>
</feature>
<keyword evidence="3" id="KW-1185">Reference proteome</keyword>
<reference evidence="2 3" key="1">
    <citation type="submission" date="2018-02" db="EMBL/GenBank/DDBJ databases">
        <title>Genomic Encyclopedia of Archaeal and Bacterial Type Strains, Phase II (KMG-II): from individual species to whole genera.</title>
        <authorList>
            <person name="Goeker M."/>
        </authorList>
    </citation>
    <scope>NUCLEOTIDE SEQUENCE [LARGE SCALE GENOMIC DNA]</scope>
    <source>
        <strain evidence="2 3">YU 961-1</strain>
    </source>
</reference>
<dbReference type="AlphaFoldDB" id="A0A2S6GIC2"/>
<dbReference type="EMBL" id="PTIX01000016">
    <property type="protein sequence ID" value="PPK64969.1"/>
    <property type="molecule type" value="Genomic_DNA"/>
</dbReference>
<dbReference type="Pfam" id="PF19809">
    <property type="entry name" value="DUF6292"/>
    <property type="match status" value="1"/>
</dbReference>
<dbReference type="Proteomes" id="UP000239203">
    <property type="component" value="Unassembled WGS sequence"/>
</dbReference>
<dbReference type="InterPro" id="IPR046259">
    <property type="entry name" value="DUF6292"/>
</dbReference>
<gene>
    <name evidence="2" type="ORF">CLV40_11611</name>
</gene>
<name>A0A2S6GIC2_9PSEU</name>
<evidence type="ECO:0000259" key="1">
    <source>
        <dbReference type="Pfam" id="PF19809"/>
    </source>
</evidence>
<evidence type="ECO:0000313" key="3">
    <source>
        <dbReference type="Proteomes" id="UP000239203"/>
    </source>
</evidence>
<protein>
    <recommendedName>
        <fullName evidence="1">DUF6292 domain-containing protein</fullName>
    </recommendedName>
</protein>